<feature type="region of interest" description="Disordered" evidence="1">
    <location>
        <begin position="114"/>
        <end position="133"/>
    </location>
</feature>
<dbReference type="Proteomes" id="UP001652700">
    <property type="component" value="Unplaced"/>
</dbReference>
<sequence length="265" mass="31138">MDWGKKDVFKFLQLYEDESVIWNPEHSDNKNRNLVYDAWKRIEINMDGKYPIDELKRKKESLMASYRGCRNKIRESTKSGSGTDDVYKPSWLYYEKMAGFLLNRNKAKVTMKSEAEDPWTTMDDQSSGEENDPIEITPEDLNEMDELFEIEELPPGELPAPELPPSTTKSYFKPPVQKKMKMPEEDDLERKSDEKFAIIHNYAQKKEKQKDYCDKYGEVVAERLRQLDERTRDVAINRIDNLLFELKVNPTTSAQFEIDIPTDQN</sequence>
<accession>A0ABM5L3I6</accession>
<evidence type="ECO:0000313" key="3">
    <source>
        <dbReference type="EnsemblMetazoa" id="XP_050517011.1"/>
    </source>
</evidence>
<evidence type="ECO:0000313" key="4">
    <source>
        <dbReference type="Proteomes" id="UP001652700"/>
    </source>
</evidence>
<reference evidence="3" key="1">
    <citation type="submission" date="2025-05" db="UniProtKB">
        <authorList>
            <consortium name="EnsemblMetazoa"/>
        </authorList>
    </citation>
    <scope>IDENTIFICATION</scope>
</reference>
<evidence type="ECO:0000259" key="2">
    <source>
        <dbReference type="PROSITE" id="PS51029"/>
    </source>
</evidence>
<dbReference type="SMART" id="SM00595">
    <property type="entry name" value="MADF"/>
    <property type="match status" value="1"/>
</dbReference>
<dbReference type="PANTHER" id="PTHR21505">
    <property type="entry name" value="MADF DOMAIN-CONTAINING PROTEIN-RELATED"/>
    <property type="match status" value="1"/>
</dbReference>
<feature type="domain" description="MADF" evidence="2">
    <location>
        <begin position="10"/>
        <end position="105"/>
    </location>
</feature>
<dbReference type="EnsemblMetazoa" id="XM_050661054.1">
    <property type="protein sequence ID" value="XP_050517011.1"/>
    <property type="gene ID" value="LOC126891783"/>
</dbReference>
<dbReference type="PANTHER" id="PTHR21505:SF12">
    <property type="entry name" value="MADF DOMAIN-CONTAINING PROTEIN-RELATED"/>
    <property type="match status" value="1"/>
</dbReference>
<dbReference type="InterPro" id="IPR006578">
    <property type="entry name" value="MADF-dom"/>
</dbReference>
<proteinExistence type="predicted"/>
<organism evidence="3 4">
    <name type="scientific">Diabrotica virgifera virgifera</name>
    <name type="common">western corn rootworm</name>
    <dbReference type="NCBI Taxonomy" id="50390"/>
    <lineage>
        <taxon>Eukaryota</taxon>
        <taxon>Metazoa</taxon>
        <taxon>Ecdysozoa</taxon>
        <taxon>Arthropoda</taxon>
        <taxon>Hexapoda</taxon>
        <taxon>Insecta</taxon>
        <taxon>Pterygota</taxon>
        <taxon>Neoptera</taxon>
        <taxon>Endopterygota</taxon>
        <taxon>Coleoptera</taxon>
        <taxon>Polyphaga</taxon>
        <taxon>Cucujiformia</taxon>
        <taxon>Chrysomeloidea</taxon>
        <taxon>Chrysomelidae</taxon>
        <taxon>Galerucinae</taxon>
        <taxon>Diabroticina</taxon>
        <taxon>Diabroticites</taxon>
        <taxon>Diabrotica</taxon>
    </lineage>
</organism>
<protein>
    <recommendedName>
        <fullName evidence="2">MADF domain-containing protein</fullName>
    </recommendedName>
</protein>
<keyword evidence="4" id="KW-1185">Reference proteome</keyword>
<name>A0ABM5L3I6_DIAVI</name>
<evidence type="ECO:0000256" key="1">
    <source>
        <dbReference type="SAM" id="MobiDB-lite"/>
    </source>
</evidence>
<dbReference type="PROSITE" id="PS51029">
    <property type="entry name" value="MADF"/>
    <property type="match status" value="1"/>
</dbReference>
<dbReference type="GeneID" id="126891783"/>
<dbReference type="RefSeq" id="XP_050517011.1">
    <property type="nucleotide sequence ID" value="XM_050661054.1"/>
</dbReference>
<dbReference type="Pfam" id="PF10545">
    <property type="entry name" value="MADF_DNA_bdg"/>
    <property type="match status" value="1"/>
</dbReference>